<evidence type="ECO:0000313" key="4">
    <source>
        <dbReference type="EMBL" id="KAJ4386036.1"/>
    </source>
</evidence>
<proteinExistence type="predicted"/>
<sequence length="577" mass="63132">MRIWRSPMLYALAAFNMAVGGFVNERQEPSLPTTTAQPTVAPVVVSTVFIQDSRPRPTDATTSSDVRPSQTPIVISSPQTPSPGAQSAQTNNTSPAAVAGSISVPQGDVVPTVMPDAPVTAFFLVLFLGLAVVYIWIISKNRHIRPTLAAVVLTFCILRVVACALRIAWAVLPENEGFRISEMISLNVGSVVIFMASAIMAKRMIRQFALTSLSGSNWRLTLWWLSKLMPIIGIVSSVAIIVLHSVGTAQIANIIVSNSTLKDNPDLAQMLVRAGIAWLFALGVLYILSVAIVVVTTRNLSRRYERLGLKLAVFFAGALLLDIGQGFRLFPMNRSIFYVTGFTLELLAASIYALTSIDQLFTDEHVDSTLARYNPWRSSTPIDLFRDDVYAIAREAQRPTTTERENGGGITIRKPLYISVDRPSDVPVFPGRDLRRPLSILSEHSEVSGVSGRTNPISEFNFPFPGPAQPTPIRRKPVQTVPAQRTSHAGSAKDLFVSTATTSSSTNKASKSSTVPGRGKIPAFSQLSPYKEISPYGQLSPYDTVAKPQRAGLRRLEQQVRRYDMKPELSDDEEDLY</sequence>
<dbReference type="EMBL" id="JAPEVB010000006">
    <property type="protein sequence ID" value="KAJ4386036.1"/>
    <property type="molecule type" value="Genomic_DNA"/>
</dbReference>
<protein>
    <submittedName>
        <fullName evidence="4">Uncharacterized protein</fullName>
    </submittedName>
</protein>
<feature type="region of interest" description="Disordered" evidence="1">
    <location>
        <begin position="535"/>
        <end position="577"/>
    </location>
</feature>
<reference evidence="4" key="1">
    <citation type="submission" date="2022-10" db="EMBL/GenBank/DDBJ databases">
        <title>Tapping the CABI collections for fungal endophytes: first genome assemblies for Collariella, Neodidymelliopsis, Ascochyta clinopodiicola, Didymella pomorum, Didymosphaeria variabile, Neocosmospora piperis and Neocucurbitaria cava.</title>
        <authorList>
            <person name="Hill R."/>
        </authorList>
    </citation>
    <scope>NUCLEOTIDE SEQUENCE</scope>
    <source>
        <strain evidence="4">IMI 355082</strain>
    </source>
</reference>
<keyword evidence="5" id="KW-1185">Reference proteome</keyword>
<gene>
    <name evidence="4" type="ORF">N0V93_008928</name>
</gene>
<keyword evidence="2" id="KW-1133">Transmembrane helix</keyword>
<accession>A0A9W9CSB7</accession>
<evidence type="ECO:0000256" key="1">
    <source>
        <dbReference type="SAM" id="MobiDB-lite"/>
    </source>
</evidence>
<dbReference type="OrthoDB" id="3357002at2759"/>
<keyword evidence="3" id="KW-0732">Signal</keyword>
<comment type="caution">
    <text evidence="4">The sequence shown here is derived from an EMBL/GenBank/DDBJ whole genome shotgun (WGS) entry which is preliminary data.</text>
</comment>
<feature type="compositionally biased region" description="Basic and acidic residues" evidence="1">
    <location>
        <begin position="554"/>
        <end position="569"/>
    </location>
</feature>
<feature type="transmembrane region" description="Helical" evidence="2">
    <location>
        <begin position="149"/>
        <end position="172"/>
    </location>
</feature>
<feature type="transmembrane region" description="Helical" evidence="2">
    <location>
        <begin position="119"/>
        <end position="137"/>
    </location>
</feature>
<evidence type="ECO:0000256" key="2">
    <source>
        <dbReference type="SAM" id="Phobius"/>
    </source>
</evidence>
<feature type="compositionally biased region" description="Low complexity" evidence="1">
    <location>
        <begin position="498"/>
        <end position="514"/>
    </location>
</feature>
<name>A0A9W9CSB7_9PEZI</name>
<feature type="transmembrane region" description="Helical" evidence="2">
    <location>
        <begin position="275"/>
        <end position="295"/>
    </location>
</feature>
<keyword evidence="2" id="KW-0812">Transmembrane</keyword>
<dbReference type="AlphaFoldDB" id="A0A9W9CSB7"/>
<evidence type="ECO:0000313" key="5">
    <source>
        <dbReference type="Proteomes" id="UP001140453"/>
    </source>
</evidence>
<feature type="chain" id="PRO_5040789963" evidence="3">
    <location>
        <begin position="21"/>
        <end position="577"/>
    </location>
</feature>
<feature type="region of interest" description="Disordered" evidence="1">
    <location>
        <begin position="53"/>
        <end position="93"/>
    </location>
</feature>
<feature type="transmembrane region" description="Helical" evidence="2">
    <location>
        <begin position="307"/>
        <end position="330"/>
    </location>
</feature>
<feature type="transmembrane region" description="Helical" evidence="2">
    <location>
        <begin position="222"/>
        <end position="255"/>
    </location>
</feature>
<organism evidence="4 5">
    <name type="scientific">Gnomoniopsis smithogilvyi</name>
    <dbReference type="NCBI Taxonomy" id="1191159"/>
    <lineage>
        <taxon>Eukaryota</taxon>
        <taxon>Fungi</taxon>
        <taxon>Dikarya</taxon>
        <taxon>Ascomycota</taxon>
        <taxon>Pezizomycotina</taxon>
        <taxon>Sordariomycetes</taxon>
        <taxon>Sordariomycetidae</taxon>
        <taxon>Diaporthales</taxon>
        <taxon>Gnomoniaceae</taxon>
        <taxon>Gnomoniopsis</taxon>
    </lineage>
</organism>
<keyword evidence="2" id="KW-0472">Membrane</keyword>
<feature type="transmembrane region" description="Helical" evidence="2">
    <location>
        <begin position="184"/>
        <end position="201"/>
    </location>
</feature>
<evidence type="ECO:0000256" key="3">
    <source>
        <dbReference type="SAM" id="SignalP"/>
    </source>
</evidence>
<feature type="compositionally biased region" description="Polar residues" evidence="1">
    <location>
        <begin position="59"/>
        <end position="93"/>
    </location>
</feature>
<dbReference type="Proteomes" id="UP001140453">
    <property type="component" value="Unassembled WGS sequence"/>
</dbReference>
<feature type="signal peptide" evidence="3">
    <location>
        <begin position="1"/>
        <end position="20"/>
    </location>
</feature>
<feature type="region of interest" description="Disordered" evidence="1">
    <location>
        <begin position="485"/>
        <end position="523"/>
    </location>
</feature>